<sequence>MRFAALVRTSSALWAAPPALGLVLFYFHVSFSRDYEFTRGDIPYALETVSFVLDPLYALAYATASSLAAWESGRMKRAGVWASAPARSRHAIAAHALLPVLVLAWAMLLFPVGLGLLSEGTALTPDCVPLLTMALFVAAAHGVIGFAVGLVVPRLVAAPLLAAGVFYGVASSASSGERMWPRHVSGAFSTVLSFGERTTWTALAPQFLFTGSIALGLALLGVTARNRGVRAALPVLSCVVALTGTLAAYDIAEGWGHTAPLSVGHARMTCAGSAPRVCVPVAGGAEPAEVRAEAEAVVRELAAAGVRVTLPRTISDSVVNGAHPRPSTGDIWWLPLTAGQRDATTRYQVLTRAVRFPCASTSDEVASRSAMLWAAGNTGEAKRYLTAQREELAQYDNGDEVFALIKERVATVRRASTAAQASWYRSELKRACGDAGRAGDT</sequence>
<dbReference type="STRING" id="67267.GCA_000716675_02562"/>
<feature type="transmembrane region" description="Helical" evidence="1">
    <location>
        <begin position="203"/>
        <end position="224"/>
    </location>
</feature>
<feature type="transmembrane region" description="Helical" evidence="1">
    <location>
        <begin position="12"/>
        <end position="29"/>
    </location>
</feature>
<keyword evidence="1" id="KW-0812">Transmembrane</keyword>
<feature type="transmembrane region" description="Helical" evidence="1">
    <location>
        <begin position="231"/>
        <end position="249"/>
    </location>
</feature>
<feature type="transmembrane region" description="Helical" evidence="1">
    <location>
        <begin position="91"/>
        <end position="110"/>
    </location>
</feature>
<dbReference type="RefSeq" id="WP_087882691.1">
    <property type="nucleotide sequence ID" value="NZ_CP021748.1"/>
</dbReference>
<gene>
    <name evidence="2" type="ORF">SMD44_00529</name>
</gene>
<keyword evidence="1" id="KW-0472">Membrane</keyword>
<protein>
    <submittedName>
        <fullName evidence="2">Uncharacterized protein</fullName>
    </submittedName>
</protein>
<dbReference type="KEGG" id="salf:SMD44_00529"/>
<evidence type="ECO:0000313" key="3">
    <source>
        <dbReference type="Proteomes" id="UP000195880"/>
    </source>
</evidence>
<dbReference type="EMBL" id="CP021748">
    <property type="protein sequence ID" value="ARX81131.1"/>
    <property type="molecule type" value="Genomic_DNA"/>
</dbReference>
<feature type="transmembrane region" description="Helical" evidence="1">
    <location>
        <begin position="49"/>
        <end position="70"/>
    </location>
</feature>
<keyword evidence="3" id="KW-1185">Reference proteome</keyword>
<evidence type="ECO:0000313" key="2">
    <source>
        <dbReference type="EMBL" id="ARX81131.1"/>
    </source>
</evidence>
<dbReference type="eggNOG" id="ENOG50332P4">
    <property type="taxonomic scope" value="Bacteria"/>
</dbReference>
<accession>A0A1Z1W3Y2</accession>
<feature type="transmembrane region" description="Helical" evidence="1">
    <location>
        <begin position="130"/>
        <end position="148"/>
    </location>
</feature>
<reference evidence="2 3" key="1">
    <citation type="submission" date="2017-05" db="EMBL/GenBank/DDBJ databases">
        <title>Streptomyces alboflavus Genome sequencing and assembly.</title>
        <authorList>
            <person name="Wang Y."/>
            <person name="Du B."/>
            <person name="Ding Y."/>
            <person name="Liu H."/>
            <person name="Hou Q."/>
            <person name="Liu K."/>
            <person name="Wang C."/>
            <person name="Yao L."/>
        </authorList>
    </citation>
    <scope>NUCLEOTIDE SEQUENCE [LARGE SCALE GENOMIC DNA]</scope>
    <source>
        <strain evidence="2 3">MDJK44</strain>
    </source>
</reference>
<proteinExistence type="predicted"/>
<dbReference type="Proteomes" id="UP000195880">
    <property type="component" value="Chromosome"/>
</dbReference>
<feature type="transmembrane region" description="Helical" evidence="1">
    <location>
        <begin position="155"/>
        <end position="173"/>
    </location>
</feature>
<dbReference type="AlphaFoldDB" id="A0A1Z1W3Y2"/>
<keyword evidence="1" id="KW-1133">Transmembrane helix</keyword>
<evidence type="ECO:0000256" key="1">
    <source>
        <dbReference type="SAM" id="Phobius"/>
    </source>
</evidence>
<organism evidence="2 3">
    <name type="scientific">Streptomyces alboflavus</name>
    <dbReference type="NCBI Taxonomy" id="67267"/>
    <lineage>
        <taxon>Bacteria</taxon>
        <taxon>Bacillati</taxon>
        <taxon>Actinomycetota</taxon>
        <taxon>Actinomycetes</taxon>
        <taxon>Kitasatosporales</taxon>
        <taxon>Streptomycetaceae</taxon>
        <taxon>Streptomyces</taxon>
    </lineage>
</organism>
<dbReference type="OrthoDB" id="4280966at2"/>
<name>A0A1Z1W3Y2_9ACTN</name>